<dbReference type="RefSeq" id="WP_167676075.1">
    <property type="nucleotide sequence ID" value="NZ_CP050313.1"/>
</dbReference>
<accession>A0A6G9QHE8</accession>
<gene>
    <name evidence="2" type="ORF">HBH39_04735</name>
</gene>
<evidence type="ECO:0000313" key="2">
    <source>
        <dbReference type="EMBL" id="QIR13892.1"/>
    </source>
</evidence>
<evidence type="ECO:0000256" key="1">
    <source>
        <dbReference type="SAM" id="SignalP"/>
    </source>
</evidence>
<dbReference type="AlphaFoldDB" id="A0A6G9QHE8"/>
<organism evidence="2 3">
    <name type="scientific">Shewanella aestuarii</name>
    <dbReference type="NCBI Taxonomy" id="1028752"/>
    <lineage>
        <taxon>Bacteria</taxon>
        <taxon>Pseudomonadati</taxon>
        <taxon>Pseudomonadota</taxon>
        <taxon>Gammaproteobacteria</taxon>
        <taxon>Alteromonadales</taxon>
        <taxon>Shewanellaceae</taxon>
        <taxon>Shewanella</taxon>
    </lineage>
</organism>
<reference evidence="2 3" key="1">
    <citation type="submission" date="2020-03" db="EMBL/GenBank/DDBJ databases">
        <title>Complete genome sequence of Shewanella sp.</title>
        <authorList>
            <person name="Kim Y.-S."/>
            <person name="Kim S.-J."/>
            <person name="Jung H.-K."/>
            <person name="Kim K.-H."/>
        </authorList>
    </citation>
    <scope>NUCLEOTIDE SEQUENCE [LARGE SCALE GENOMIC DNA]</scope>
    <source>
        <strain evidence="2 3">PN3F2</strain>
    </source>
</reference>
<feature type="signal peptide" evidence="1">
    <location>
        <begin position="1"/>
        <end position="23"/>
    </location>
</feature>
<protein>
    <submittedName>
        <fullName evidence="2">NrfJ</fullName>
    </submittedName>
</protein>
<name>A0A6G9QHE8_9GAMM</name>
<dbReference type="KEGG" id="saes:HBH39_04735"/>
<feature type="chain" id="PRO_5026239408" evidence="1">
    <location>
        <begin position="24"/>
        <end position="100"/>
    </location>
</feature>
<keyword evidence="1" id="KW-0732">Signal</keyword>
<proteinExistence type="predicted"/>
<dbReference type="Proteomes" id="UP000502608">
    <property type="component" value="Chromosome"/>
</dbReference>
<dbReference type="EMBL" id="CP050313">
    <property type="protein sequence ID" value="QIR13892.1"/>
    <property type="molecule type" value="Genomic_DNA"/>
</dbReference>
<evidence type="ECO:0000313" key="3">
    <source>
        <dbReference type="Proteomes" id="UP000502608"/>
    </source>
</evidence>
<keyword evidence="3" id="KW-1185">Reference proteome</keyword>
<sequence length="100" mass="11046">MKTKLIKLLAVTTLALGVSSAWAQGVIHQGEVIDTMNGGGYTYVQVKEADKTYWAAGPQVVVAKGDKVEMSEQMWMNDFKSSSLNRTFDEIMFVGQIVKK</sequence>